<organism evidence="3">
    <name type="scientific">Tetraselmis sp. GSL018</name>
    <dbReference type="NCBI Taxonomy" id="582737"/>
    <lineage>
        <taxon>Eukaryota</taxon>
        <taxon>Viridiplantae</taxon>
        <taxon>Chlorophyta</taxon>
        <taxon>core chlorophytes</taxon>
        <taxon>Chlorodendrophyceae</taxon>
        <taxon>Chlorodendrales</taxon>
        <taxon>Chlorodendraceae</taxon>
        <taxon>Tetraselmis</taxon>
    </lineage>
</organism>
<gene>
    <name evidence="3" type="ORF">TSPGSL018_30492</name>
</gene>
<evidence type="ECO:0000256" key="2">
    <source>
        <dbReference type="ARBA" id="ARBA00022946"/>
    </source>
</evidence>
<dbReference type="GO" id="GO:0006952">
    <property type="term" value="P:defense response"/>
    <property type="evidence" value="ECO:0007669"/>
    <property type="project" value="InterPro"/>
</dbReference>
<dbReference type="AlphaFoldDB" id="A0A061QN34"/>
<feature type="non-terminal residue" evidence="3">
    <location>
        <position position="221"/>
    </location>
</feature>
<keyword evidence="3" id="KW-0238">DNA-binding</keyword>
<accession>A0A061QN34</accession>
<reference evidence="3" key="1">
    <citation type="submission" date="2014-05" db="EMBL/GenBank/DDBJ databases">
        <title>The transcriptome of the halophilic microalga Tetraselmis sp. GSL018 isolated from the Great Salt Lake, Utah.</title>
        <authorList>
            <person name="Jinkerson R.E."/>
            <person name="D'Adamo S."/>
            <person name="Posewitz M.C."/>
        </authorList>
    </citation>
    <scope>NUCLEOTIDE SEQUENCE</scope>
    <source>
        <strain evidence="3">GSL018</strain>
    </source>
</reference>
<proteinExistence type="inferred from homology"/>
<dbReference type="InterPro" id="IPR009044">
    <property type="entry name" value="ssDNA-bd_transcriptional_reg"/>
</dbReference>
<dbReference type="PANTHER" id="PTHR31745">
    <property type="entry name" value="SINGLE-STRANDED DNA-BINDING PROTEIN WHY2, MITOCHONDRIAL"/>
    <property type="match status" value="1"/>
</dbReference>
<dbReference type="SUPFAM" id="SSF54447">
    <property type="entry name" value="ssDNA-binding transcriptional regulator domain"/>
    <property type="match status" value="1"/>
</dbReference>
<name>A0A061QN34_9CHLO</name>
<dbReference type="InterPro" id="IPR013742">
    <property type="entry name" value="Whirly"/>
</dbReference>
<sequence length="221" mass="24164">MLGSSFTPLLPRIACLCGAQKVFGLKGSSWNRVVFPVASRTTRLGSRRYKGKGALAVRPIRPTWRSLQGGGIAIERQGTMFVEFAAAVAERQYDWENKLTFALNAIELGTLMECAGSKNEFYHDPGKGGRSEGTVSKTLRVEPTPSGNGYFFSISVSDKSSRRNTNISVPVSFGEFAVMKQLFQYCIPHLLGFDEAFNCPPQFQQPPEWGNDVEAAAGTAP</sequence>
<dbReference type="EMBL" id="GBEZ01027479">
    <property type="protein sequence ID" value="JAC59839.1"/>
    <property type="molecule type" value="Transcribed_RNA"/>
</dbReference>
<keyword evidence="2" id="KW-0809">Transit peptide</keyword>
<evidence type="ECO:0000313" key="3">
    <source>
        <dbReference type="EMBL" id="JAC59839.1"/>
    </source>
</evidence>
<dbReference type="GO" id="GO:0006355">
    <property type="term" value="P:regulation of DNA-templated transcription"/>
    <property type="evidence" value="ECO:0007669"/>
    <property type="project" value="InterPro"/>
</dbReference>
<dbReference type="PANTHER" id="PTHR31745:SF1">
    <property type="entry name" value="SINGLE-STRANDED DNA-BINDING PROTEIN WHY2, MITOCHONDRIAL"/>
    <property type="match status" value="1"/>
</dbReference>
<dbReference type="GO" id="GO:0003697">
    <property type="term" value="F:single-stranded DNA binding"/>
    <property type="evidence" value="ECO:0007669"/>
    <property type="project" value="InterPro"/>
</dbReference>
<evidence type="ECO:0000256" key="1">
    <source>
        <dbReference type="ARBA" id="ARBA00006061"/>
    </source>
</evidence>
<dbReference type="Gene3D" id="2.30.31.10">
    <property type="entry name" value="Transcriptional Coactivator Pc4, Chain A"/>
    <property type="match status" value="1"/>
</dbReference>
<comment type="similarity">
    <text evidence="1">Belongs to the Whirly family.</text>
</comment>
<protein>
    <submittedName>
        <fullName evidence="3">Dna-binding protein p24</fullName>
    </submittedName>
</protein>
<dbReference type="Pfam" id="PF08536">
    <property type="entry name" value="Whirly"/>
    <property type="match status" value="1"/>
</dbReference>